<dbReference type="InterPro" id="IPR007867">
    <property type="entry name" value="GMC_OxRtase_C"/>
</dbReference>
<proteinExistence type="inferred from homology"/>
<sequence length="528" mass="57917">MRDASVGEPTGPSKHSYDVVIVGSGMGGGTLAYALADSGVDVLLIERGDFLPQEKQNWDPREVFEGHRYANAEQWYDPEGRPFSPGTYYYVGGNTKLYGSSLVRFRREDFQSTQHEAGESPEWPFSYDDFAPYYARAEEVYRVHGDHTDDPTLPRDEPFPYPAIGHEPPVQEAADALRRLGYTPSNIPLGIDLRDGGGCIRCQTCDGFPCRLLAKSDADVRCVRPAVASGSVELLTNAYAERVLTDESGKQATGVRLRHRGTEVVVDARTVVVSCGAVNSAALLLRSANAAHPDGLANSSGMVGRNYMVHNNSIMVGINPLKKNTSEFQKTLYINDFYTHGTEDHPYPLGHVQLIGKLQGEMIKGQRPLIPKWALSQATARSMDWWLFTEDLPDPHNRVTLTAEGNIQIAWTPNNTRAHEVLVREVRKILRKIGYPFVFSQGTGIEVNSHQAGTVRAGTDPATSVLDADCRAHDVDNLYVVDSSFFPSLPVMNPALSIAANAFRVAESIADRIGKTSSHDTPAQSASL</sequence>
<feature type="domain" description="Glucose-methanol-choline oxidoreductase C-terminal" evidence="6">
    <location>
        <begin position="396"/>
        <end position="502"/>
    </location>
</feature>
<dbReference type="PIRSF" id="PIRSF000137">
    <property type="entry name" value="Alcohol_oxidase"/>
    <property type="match status" value="1"/>
</dbReference>
<evidence type="ECO:0000313" key="7">
    <source>
        <dbReference type="EMBL" id="AII06538.1"/>
    </source>
</evidence>
<evidence type="ECO:0000313" key="8">
    <source>
        <dbReference type="Proteomes" id="UP000028488"/>
    </source>
</evidence>
<keyword evidence="2" id="KW-0285">Flavoprotein</keyword>
<evidence type="ECO:0000256" key="1">
    <source>
        <dbReference type="ARBA" id="ARBA00010790"/>
    </source>
</evidence>
<dbReference type="GO" id="GO:0050660">
    <property type="term" value="F:flavin adenine dinucleotide binding"/>
    <property type="evidence" value="ECO:0007669"/>
    <property type="project" value="InterPro"/>
</dbReference>
<dbReference type="InterPro" id="IPR036188">
    <property type="entry name" value="FAD/NAD-bd_sf"/>
</dbReference>
<reference evidence="7 8" key="1">
    <citation type="submission" date="2014-07" db="EMBL/GenBank/DDBJ databases">
        <title>Genome Sequence of Rhodococcus opacus Strain R7, a Biodegrader of Mono- and Polycyclic Aromatic Hydrocarbons.</title>
        <authorList>
            <person name="Di Gennaro P."/>
            <person name="Zampolli J."/>
            <person name="Presti I."/>
            <person name="Cappelletti M."/>
            <person name="D'Ursi P."/>
            <person name="Orro A."/>
            <person name="Mezzelani A."/>
            <person name="Milanesi L."/>
        </authorList>
    </citation>
    <scope>NUCLEOTIDE SEQUENCE [LARGE SCALE GENOMIC DNA]</scope>
    <source>
        <strain evidence="7 8">R7</strain>
    </source>
</reference>
<feature type="domain" description="Glucose-methanol-choline oxidoreductase N-terminal" evidence="5">
    <location>
        <begin position="91"/>
        <end position="310"/>
    </location>
</feature>
<evidence type="ECO:0000259" key="5">
    <source>
        <dbReference type="Pfam" id="PF00732"/>
    </source>
</evidence>
<dbReference type="RefSeq" id="WP_128640077.1">
    <property type="nucleotide sequence ID" value="NZ_CP008947.1"/>
</dbReference>
<dbReference type="Pfam" id="PF00732">
    <property type="entry name" value="GMC_oxred_N"/>
    <property type="match status" value="1"/>
</dbReference>
<dbReference type="InterPro" id="IPR012132">
    <property type="entry name" value="GMC_OxRdtase"/>
</dbReference>
<evidence type="ECO:0000259" key="6">
    <source>
        <dbReference type="Pfam" id="PF05199"/>
    </source>
</evidence>
<dbReference type="PANTHER" id="PTHR46056">
    <property type="entry name" value="LONG-CHAIN-ALCOHOL OXIDASE"/>
    <property type="match status" value="1"/>
</dbReference>
<dbReference type="EMBL" id="CP008947">
    <property type="protein sequence ID" value="AII06538.1"/>
    <property type="molecule type" value="Genomic_DNA"/>
</dbReference>
<protein>
    <submittedName>
        <fullName evidence="7">Dehydrogenase</fullName>
    </submittedName>
</protein>
<dbReference type="Pfam" id="PF05199">
    <property type="entry name" value="GMC_oxred_C"/>
    <property type="match status" value="1"/>
</dbReference>
<dbReference type="Proteomes" id="UP000028488">
    <property type="component" value="Chromosome"/>
</dbReference>
<evidence type="ECO:0000256" key="4">
    <source>
        <dbReference type="ARBA" id="ARBA00023002"/>
    </source>
</evidence>
<comment type="similarity">
    <text evidence="1">Belongs to the GMC oxidoreductase family.</text>
</comment>
<dbReference type="GO" id="GO:0016614">
    <property type="term" value="F:oxidoreductase activity, acting on CH-OH group of donors"/>
    <property type="evidence" value="ECO:0007669"/>
    <property type="project" value="InterPro"/>
</dbReference>
<accession>A0A076EMP6</accession>
<dbReference type="Gene3D" id="3.50.50.60">
    <property type="entry name" value="FAD/NAD(P)-binding domain"/>
    <property type="match status" value="2"/>
</dbReference>
<evidence type="ECO:0000256" key="2">
    <source>
        <dbReference type="ARBA" id="ARBA00022630"/>
    </source>
</evidence>
<dbReference type="SUPFAM" id="SSF51905">
    <property type="entry name" value="FAD/NAD(P)-binding domain"/>
    <property type="match status" value="1"/>
</dbReference>
<dbReference type="AlphaFoldDB" id="A0A076EMP6"/>
<gene>
    <name evidence="7" type="ORF">EP51_18685</name>
</gene>
<keyword evidence="4" id="KW-0560">Oxidoreductase</keyword>
<evidence type="ECO:0000256" key="3">
    <source>
        <dbReference type="ARBA" id="ARBA00022827"/>
    </source>
</evidence>
<keyword evidence="3" id="KW-0274">FAD</keyword>
<name>A0A076EMP6_RHOOP</name>
<dbReference type="InterPro" id="IPR000172">
    <property type="entry name" value="GMC_OxRdtase_N"/>
</dbReference>
<organism evidence="7 8">
    <name type="scientific">Rhodococcus opacus</name>
    <name type="common">Nocardia opaca</name>
    <dbReference type="NCBI Taxonomy" id="37919"/>
    <lineage>
        <taxon>Bacteria</taxon>
        <taxon>Bacillati</taxon>
        <taxon>Actinomycetota</taxon>
        <taxon>Actinomycetes</taxon>
        <taxon>Mycobacteriales</taxon>
        <taxon>Nocardiaceae</taxon>
        <taxon>Rhodococcus</taxon>
    </lineage>
</organism>
<dbReference type="PANTHER" id="PTHR46056:SF12">
    <property type="entry name" value="LONG-CHAIN-ALCOHOL OXIDASE"/>
    <property type="match status" value="1"/>
</dbReference>
<dbReference type="Pfam" id="PF13450">
    <property type="entry name" value="NAD_binding_8"/>
    <property type="match status" value="1"/>
</dbReference>
<dbReference type="eggNOG" id="COG2303">
    <property type="taxonomic scope" value="Bacteria"/>
</dbReference>